<protein>
    <submittedName>
        <fullName evidence="1">Uncharacterized protein</fullName>
    </submittedName>
</protein>
<accession>A0A284RTU7</accession>
<evidence type="ECO:0000313" key="2">
    <source>
        <dbReference type="Proteomes" id="UP000219338"/>
    </source>
</evidence>
<dbReference type="AlphaFoldDB" id="A0A284RTU7"/>
<name>A0A284RTU7_ARMOS</name>
<dbReference type="EMBL" id="FUEG01000016">
    <property type="protein sequence ID" value="SJL12142.1"/>
    <property type="molecule type" value="Genomic_DNA"/>
</dbReference>
<proteinExistence type="predicted"/>
<evidence type="ECO:0000313" key="1">
    <source>
        <dbReference type="EMBL" id="SJL12142.1"/>
    </source>
</evidence>
<gene>
    <name evidence="1" type="ORF">ARMOST_15563</name>
</gene>
<dbReference type="Proteomes" id="UP000219338">
    <property type="component" value="Unassembled WGS sequence"/>
</dbReference>
<reference evidence="2" key="1">
    <citation type="journal article" date="2017" name="Nat. Ecol. Evol.">
        <title>Genome expansion and lineage-specific genetic innovations in the forest pathogenic fungi Armillaria.</title>
        <authorList>
            <person name="Sipos G."/>
            <person name="Prasanna A.N."/>
            <person name="Walter M.C."/>
            <person name="O'Connor E."/>
            <person name="Balint B."/>
            <person name="Krizsan K."/>
            <person name="Kiss B."/>
            <person name="Hess J."/>
            <person name="Varga T."/>
            <person name="Slot J."/>
            <person name="Riley R."/>
            <person name="Boka B."/>
            <person name="Rigling D."/>
            <person name="Barry K."/>
            <person name="Lee J."/>
            <person name="Mihaltcheva S."/>
            <person name="LaButti K."/>
            <person name="Lipzen A."/>
            <person name="Waldron R."/>
            <person name="Moloney N.M."/>
            <person name="Sperisen C."/>
            <person name="Kredics L."/>
            <person name="Vagvoelgyi C."/>
            <person name="Patrignani A."/>
            <person name="Fitzpatrick D."/>
            <person name="Nagy I."/>
            <person name="Doyle S."/>
            <person name="Anderson J.B."/>
            <person name="Grigoriev I.V."/>
            <person name="Gueldener U."/>
            <person name="Muensterkoetter M."/>
            <person name="Nagy L.G."/>
        </authorList>
    </citation>
    <scope>NUCLEOTIDE SEQUENCE [LARGE SCALE GENOMIC DNA]</scope>
    <source>
        <strain evidence="2">C18/9</strain>
    </source>
</reference>
<organism evidence="1 2">
    <name type="scientific">Armillaria ostoyae</name>
    <name type="common">Armillaria root rot fungus</name>
    <dbReference type="NCBI Taxonomy" id="47428"/>
    <lineage>
        <taxon>Eukaryota</taxon>
        <taxon>Fungi</taxon>
        <taxon>Dikarya</taxon>
        <taxon>Basidiomycota</taxon>
        <taxon>Agaricomycotina</taxon>
        <taxon>Agaricomycetes</taxon>
        <taxon>Agaricomycetidae</taxon>
        <taxon>Agaricales</taxon>
        <taxon>Marasmiineae</taxon>
        <taxon>Physalacriaceae</taxon>
        <taxon>Armillaria</taxon>
    </lineage>
</organism>
<sequence>MRGKWKVSRNNGLHDATCSSLLFECQASSFKIGGAPFRSSVLICLTDVISKAQRRNIRNRESHFGEKKTYSKMGSRN</sequence>
<keyword evidence="2" id="KW-1185">Reference proteome</keyword>